<reference evidence="2" key="1">
    <citation type="journal article" date="2022" name="Front. Genet.">
        <title>Chromosome-Scale Assembly of the Dendrobium nobile Genome Provides Insights Into the Molecular Mechanism of the Biosynthesis of the Medicinal Active Ingredient of Dendrobium.</title>
        <authorList>
            <person name="Xu Q."/>
            <person name="Niu S.-C."/>
            <person name="Li K.-L."/>
            <person name="Zheng P.-J."/>
            <person name="Zhang X.-J."/>
            <person name="Jia Y."/>
            <person name="Liu Y."/>
            <person name="Niu Y.-X."/>
            <person name="Yu L.-H."/>
            <person name="Chen D.-F."/>
            <person name="Zhang G.-Q."/>
        </authorList>
    </citation>
    <scope>NUCLEOTIDE SEQUENCE</scope>
    <source>
        <tissue evidence="2">Leaf</tissue>
    </source>
</reference>
<dbReference type="GO" id="GO:0031507">
    <property type="term" value="P:heterochromatin formation"/>
    <property type="evidence" value="ECO:0007669"/>
    <property type="project" value="InterPro"/>
</dbReference>
<dbReference type="EMBL" id="JAGYWB010000019">
    <property type="protein sequence ID" value="KAI0488252.1"/>
    <property type="molecule type" value="Genomic_DNA"/>
</dbReference>
<comment type="caution">
    <text evidence="2">The sequence shown here is derived from an EMBL/GenBank/DDBJ whole genome shotgun (WGS) entry which is preliminary data.</text>
</comment>
<protein>
    <submittedName>
        <fullName evidence="2">Uncharacterized protein</fullName>
    </submittedName>
</protein>
<dbReference type="PANTHER" id="PTHR35116:SF2">
    <property type="entry name" value="ATP-DEPENDENT HELICASE FAMILY PROTEIN-RELATED"/>
    <property type="match status" value="1"/>
</dbReference>
<dbReference type="PANTHER" id="PTHR35116">
    <property type="entry name" value="HELICASE PROTEIN MOM1"/>
    <property type="match status" value="1"/>
</dbReference>
<dbReference type="Proteomes" id="UP000829196">
    <property type="component" value="Unassembled WGS sequence"/>
</dbReference>
<organism evidence="2 3">
    <name type="scientific">Dendrobium nobile</name>
    <name type="common">Orchid</name>
    <dbReference type="NCBI Taxonomy" id="94219"/>
    <lineage>
        <taxon>Eukaryota</taxon>
        <taxon>Viridiplantae</taxon>
        <taxon>Streptophyta</taxon>
        <taxon>Embryophyta</taxon>
        <taxon>Tracheophyta</taxon>
        <taxon>Spermatophyta</taxon>
        <taxon>Magnoliopsida</taxon>
        <taxon>Liliopsida</taxon>
        <taxon>Asparagales</taxon>
        <taxon>Orchidaceae</taxon>
        <taxon>Epidendroideae</taxon>
        <taxon>Malaxideae</taxon>
        <taxon>Dendrobiinae</taxon>
        <taxon>Dendrobium</taxon>
    </lineage>
</organism>
<proteinExistence type="predicted"/>
<evidence type="ECO:0000256" key="1">
    <source>
        <dbReference type="SAM" id="MobiDB-lite"/>
    </source>
</evidence>
<dbReference type="Gene3D" id="6.10.250.1310">
    <property type="match status" value="1"/>
</dbReference>
<keyword evidence="3" id="KW-1185">Reference proteome</keyword>
<sequence length="319" mass="36159">MRPQEDLPLEIMHSEHRENIVIQPDEPNQLIHNFPSIEWVPLQAVSTNPIHNEIVRMRKQQYLCIEKHENKKLLLRSECEQEIEKVREKVRRKYDILLQDADREHLHEKKMFLELFQKIVWHNVFAEEVRSEFYVHNEGSSTPFQARSRNSNQHFQASQPQLTSINTVRQPINTRAIVHAGRSPAPHLQPIRPPPHVSDPTVTTLASAPHSQSATPTLISNATPSVAPANLVCTFSAPFPLMRSSISNACRISQPTGSGSTPLYFSPPQFELPECAEADELLESMLANLPATNNEFLTESMIDSRPNASSDVIYLSDGD</sequence>
<dbReference type="SMR" id="A0A8T3A2E7"/>
<dbReference type="InterPro" id="IPR039322">
    <property type="entry name" value="MOM1"/>
</dbReference>
<dbReference type="AlphaFoldDB" id="A0A8T3A2E7"/>
<name>A0A8T3A2E7_DENNO</name>
<feature type="region of interest" description="Disordered" evidence="1">
    <location>
        <begin position="140"/>
        <end position="159"/>
    </location>
</feature>
<evidence type="ECO:0000313" key="2">
    <source>
        <dbReference type="EMBL" id="KAI0488252.1"/>
    </source>
</evidence>
<gene>
    <name evidence="2" type="ORF">KFK09_028079</name>
</gene>
<evidence type="ECO:0000313" key="3">
    <source>
        <dbReference type="Proteomes" id="UP000829196"/>
    </source>
</evidence>
<dbReference type="OrthoDB" id="623918at2759"/>
<accession>A0A8T3A2E7</accession>